<keyword evidence="3" id="KW-0812">Transmembrane</keyword>
<evidence type="ECO:0000259" key="4">
    <source>
        <dbReference type="PROSITE" id="PS50056"/>
    </source>
</evidence>
<proteinExistence type="predicted"/>
<evidence type="ECO:0000313" key="5">
    <source>
        <dbReference type="EMBL" id="SQB39871.1"/>
    </source>
</evidence>
<dbReference type="CDD" id="cd03386">
    <property type="entry name" value="PAP2_Aur1_like"/>
    <property type="match status" value="1"/>
</dbReference>
<dbReference type="Proteomes" id="UP000251584">
    <property type="component" value="Unassembled WGS sequence"/>
</dbReference>
<feature type="transmembrane region" description="Helical" evidence="3">
    <location>
        <begin position="211"/>
        <end position="229"/>
    </location>
</feature>
<dbReference type="SMART" id="SM00195">
    <property type="entry name" value="DSPc"/>
    <property type="match status" value="1"/>
</dbReference>
<keyword evidence="3" id="KW-1133">Transmembrane helix</keyword>
<sequence length="460" mass="52341">MRWCGRAGFDKCAQLIDGWGIFTVSMAGASRIMTTRRSVYRQGIGWLLLLAPFFFLTYGQVNQFTAGRDNISSLVFEWERHIPFVPLTIIPYWSLDLLYGLSLFVCTTLNEQRRLVCKLVLASLIACIGFLLFPLQFTFTRPEITGPAGWLFGQLERFDLPYNQSPSLHIILCWLLWRHFHRHLKGKWQALNGGWFLLIAVSVLTTWQHHFIDVITGLAVGMVIDWLIPGQGQWRWRIASGKRKILATRYLFGVLACLAGTFVTPWLWWPTLALLIVALAYGALGVEALQKDRTGRLTPAAWWLLFPWRLGMMLSMHCYTRRLPAVSPLVDGLFLGAYPCRPVEQQAVLDLTGEFPRSHASQDVVYCCVPMLDLVKPDYDTLYQAVGSLEQLRITHGSVLIHCALGLSRSALVGAAWLLYRYPGLGVDDAVDRLRKTRPQVVFTSEHLELLKQWKTEVTT</sequence>
<organism evidence="5 6">
    <name type="scientific">Citrobacter koseri</name>
    <name type="common">Citrobacter diversus</name>
    <dbReference type="NCBI Taxonomy" id="545"/>
    <lineage>
        <taxon>Bacteria</taxon>
        <taxon>Pseudomonadati</taxon>
        <taxon>Pseudomonadota</taxon>
        <taxon>Gammaproteobacteria</taxon>
        <taxon>Enterobacterales</taxon>
        <taxon>Enterobacteriaceae</taxon>
        <taxon>Citrobacter</taxon>
    </lineage>
</organism>
<keyword evidence="2" id="KW-0904">Protein phosphatase</keyword>
<name>A0A2X2WNR1_CITKO</name>
<dbReference type="PROSITE" id="PS00383">
    <property type="entry name" value="TYR_PHOSPHATASE_1"/>
    <property type="match status" value="1"/>
</dbReference>
<dbReference type="InterPro" id="IPR000387">
    <property type="entry name" value="Tyr_Pase_dom"/>
</dbReference>
<dbReference type="InterPro" id="IPR029021">
    <property type="entry name" value="Prot-tyrosine_phosphatase-like"/>
</dbReference>
<dbReference type="InterPro" id="IPR016130">
    <property type="entry name" value="Tyr_Pase_AS"/>
</dbReference>
<evidence type="ECO:0000256" key="1">
    <source>
        <dbReference type="ARBA" id="ARBA00022801"/>
    </source>
</evidence>
<feature type="domain" description="Tyrosine specific protein phosphatases" evidence="4">
    <location>
        <begin position="380"/>
        <end position="449"/>
    </location>
</feature>
<dbReference type="InterPro" id="IPR020422">
    <property type="entry name" value="TYR_PHOSPHATASE_DUAL_dom"/>
</dbReference>
<dbReference type="PANTHER" id="PTHR47216:SF4">
    <property type="entry name" value="OS01G0859400 PROTEIN"/>
    <property type="match status" value="1"/>
</dbReference>
<dbReference type="InterPro" id="IPR022744">
    <property type="entry name" value="MeTrfase_dom_put"/>
</dbReference>
<gene>
    <name evidence="5" type="ORF">NCTC10786_04955</name>
</gene>
<feature type="transmembrane region" description="Helical" evidence="3">
    <location>
        <begin position="160"/>
        <end position="177"/>
    </location>
</feature>
<feature type="transmembrane region" description="Helical" evidence="3">
    <location>
        <begin position="250"/>
        <end position="280"/>
    </location>
</feature>
<feature type="transmembrane region" description="Helical" evidence="3">
    <location>
        <begin position="43"/>
        <end position="61"/>
    </location>
</feature>
<dbReference type="EMBL" id="UAVY01000008">
    <property type="protein sequence ID" value="SQB39871.1"/>
    <property type="molecule type" value="Genomic_DNA"/>
</dbReference>
<evidence type="ECO:0000313" key="6">
    <source>
        <dbReference type="Proteomes" id="UP000251584"/>
    </source>
</evidence>
<protein>
    <submittedName>
        <fullName evidence="5">Phosphatase</fullName>
    </submittedName>
</protein>
<feature type="transmembrane region" description="Helical" evidence="3">
    <location>
        <begin position="189"/>
        <end position="205"/>
    </location>
</feature>
<dbReference type="GO" id="GO:0004721">
    <property type="term" value="F:phosphoprotein phosphatase activity"/>
    <property type="evidence" value="ECO:0007669"/>
    <property type="project" value="UniProtKB-KW"/>
</dbReference>
<dbReference type="PANTHER" id="PTHR47216">
    <property type="match status" value="1"/>
</dbReference>
<feature type="transmembrane region" description="Helical" evidence="3">
    <location>
        <begin position="119"/>
        <end position="140"/>
    </location>
</feature>
<feature type="transmembrane region" description="Helical" evidence="3">
    <location>
        <begin position="81"/>
        <end position="107"/>
    </location>
</feature>
<keyword evidence="3" id="KW-0472">Membrane</keyword>
<dbReference type="PROSITE" id="PS50056">
    <property type="entry name" value="TYR_PHOSPHATASE_2"/>
    <property type="match status" value="1"/>
</dbReference>
<dbReference type="AlphaFoldDB" id="A0A2X2WNR1"/>
<accession>A0A2X2WNR1</accession>
<dbReference type="SUPFAM" id="SSF52799">
    <property type="entry name" value="(Phosphotyrosine protein) phosphatases II"/>
    <property type="match status" value="1"/>
</dbReference>
<dbReference type="Gene3D" id="3.90.190.10">
    <property type="entry name" value="Protein tyrosine phosphatase superfamily"/>
    <property type="match status" value="1"/>
</dbReference>
<keyword evidence="1" id="KW-0378">Hydrolase</keyword>
<dbReference type="InterPro" id="IPR000340">
    <property type="entry name" value="Dual-sp_phosphatase_cat-dom"/>
</dbReference>
<dbReference type="Pfam" id="PF00782">
    <property type="entry name" value="DSPc"/>
    <property type="match status" value="1"/>
</dbReference>
<reference evidence="5 6" key="1">
    <citation type="submission" date="2018-06" db="EMBL/GenBank/DDBJ databases">
        <authorList>
            <consortium name="Pathogen Informatics"/>
            <person name="Doyle S."/>
        </authorList>
    </citation>
    <scope>NUCLEOTIDE SEQUENCE [LARGE SCALE GENOMIC DNA]</scope>
    <source>
        <strain evidence="5 6">NCTC10786</strain>
    </source>
</reference>
<evidence type="ECO:0000256" key="2">
    <source>
        <dbReference type="ARBA" id="ARBA00022912"/>
    </source>
</evidence>
<evidence type="ECO:0000256" key="3">
    <source>
        <dbReference type="SAM" id="Phobius"/>
    </source>
</evidence>
<dbReference type="Pfam" id="PF12147">
    <property type="entry name" value="Methyltransf_20"/>
    <property type="match status" value="1"/>
</dbReference>